<comment type="caution">
    <text evidence="1">The sequence shown here is derived from an EMBL/GenBank/DDBJ whole genome shotgun (WGS) entry which is preliminary data.</text>
</comment>
<gene>
    <name evidence="1" type="ORF">ACFFR3_21995</name>
</gene>
<name>A0ABV5NPM5_9ACTN</name>
<organism evidence="1 2">
    <name type="scientific">Nonomuraea salmonea</name>
    <dbReference type="NCBI Taxonomy" id="46181"/>
    <lineage>
        <taxon>Bacteria</taxon>
        <taxon>Bacillati</taxon>
        <taxon>Actinomycetota</taxon>
        <taxon>Actinomycetes</taxon>
        <taxon>Streptosporangiales</taxon>
        <taxon>Streptosporangiaceae</taxon>
        <taxon>Nonomuraea</taxon>
    </lineage>
</organism>
<dbReference type="EMBL" id="JBHMCF010000021">
    <property type="protein sequence ID" value="MFB9472192.1"/>
    <property type="molecule type" value="Genomic_DNA"/>
</dbReference>
<protein>
    <recommendedName>
        <fullName evidence="3">UTRA domain-containing protein</fullName>
    </recommendedName>
</protein>
<dbReference type="Proteomes" id="UP001589568">
    <property type="component" value="Unassembled WGS sequence"/>
</dbReference>
<sequence>MMGVEVTVLLTVGDEAELITPRHDVSAPLRVPAERIASQAGLPANELPGRRFTVERLTASDADGFALVVDPRR</sequence>
<evidence type="ECO:0000313" key="1">
    <source>
        <dbReference type="EMBL" id="MFB9472192.1"/>
    </source>
</evidence>
<keyword evidence="2" id="KW-1185">Reference proteome</keyword>
<dbReference type="RefSeq" id="WP_379483751.1">
    <property type="nucleotide sequence ID" value="NZ_JBHMCF010000021.1"/>
</dbReference>
<accession>A0ABV5NPM5</accession>
<evidence type="ECO:0000313" key="2">
    <source>
        <dbReference type="Proteomes" id="UP001589568"/>
    </source>
</evidence>
<reference evidence="1 2" key="1">
    <citation type="submission" date="2024-09" db="EMBL/GenBank/DDBJ databases">
        <authorList>
            <person name="Sun Q."/>
            <person name="Mori K."/>
        </authorList>
    </citation>
    <scope>NUCLEOTIDE SEQUENCE [LARGE SCALE GENOMIC DNA]</scope>
    <source>
        <strain evidence="1 2">JCM 3324</strain>
    </source>
</reference>
<evidence type="ECO:0008006" key="3">
    <source>
        <dbReference type="Google" id="ProtNLM"/>
    </source>
</evidence>
<proteinExistence type="predicted"/>